<keyword evidence="2" id="KW-0436">Ligase</keyword>
<dbReference type="InterPro" id="IPR055377">
    <property type="entry name" value="GH3_M"/>
</dbReference>
<evidence type="ECO:0000256" key="2">
    <source>
        <dbReference type="ARBA" id="ARBA00022598"/>
    </source>
</evidence>
<keyword evidence="5" id="KW-1185">Reference proteome</keyword>
<proteinExistence type="inferred from homology"/>
<feature type="domain" description="GH3 middle" evidence="3">
    <location>
        <begin position="349"/>
        <end position="422"/>
    </location>
</feature>
<dbReference type="InterPro" id="IPR055378">
    <property type="entry name" value="GH3_C"/>
</dbReference>
<dbReference type="GeneID" id="110775233"/>
<comment type="similarity">
    <text evidence="1">Belongs to the IAA-amido conjugating enzyme family.</text>
</comment>
<protein>
    <submittedName>
        <fullName evidence="6 7">Jasmonoyl--L-amino acid synthetase JAR6</fullName>
    </submittedName>
</protein>
<evidence type="ECO:0000313" key="5">
    <source>
        <dbReference type="Proteomes" id="UP000813463"/>
    </source>
</evidence>
<reference evidence="5" key="1">
    <citation type="journal article" date="2021" name="Nat. Commun.">
        <title>Genomic analyses provide insights into spinach domestication and the genetic basis of agronomic traits.</title>
        <authorList>
            <person name="Cai X."/>
            <person name="Sun X."/>
            <person name="Xu C."/>
            <person name="Sun H."/>
            <person name="Wang X."/>
            <person name="Ge C."/>
            <person name="Zhang Z."/>
            <person name="Wang Q."/>
            <person name="Fei Z."/>
            <person name="Jiao C."/>
            <person name="Wang Q."/>
        </authorList>
    </citation>
    <scope>NUCLEOTIDE SEQUENCE [LARGE SCALE GENOMIC DNA]</scope>
    <source>
        <strain evidence="5">cv. Varoflay</strain>
    </source>
</reference>
<dbReference type="Pfam" id="PF23571">
    <property type="entry name" value="GH3_M"/>
    <property type="match status" value="1"/>
</dbReference>
<dbReference type="InterPro" id="IPR004993">
    <property type="entry name" value="GH3"/>
</dbReference>
<dbReference type="Proteomes" id="UP000813463">
    <property type="component" value="Chromosome 1"/>
</dbReference>
<dbReference type="PANTHER" id="PTHR31901">
    <property type="entry name" value="GH3 DOMAIN-CONTAINING PROTEIN"/>
    <property type="match status" value="1"/>
</dbReference>
<dbReference type="Pfam" id="PF23572">
    <property type="entry name" value="GH3_C"/>
    <property type="match status" value="1"/>
</dbReference>
<sequence length="573" mass="64312">MAEKFDYEKVIKEFEELTKNAGEVQEETLRKILAENGETEYLRNVGLNGRTDSNSFKQCVPLATHKDFEPYIQRMMDGDTSPILTSQPIPAFSLTSGTTQGNRKFIPFNDALFDTTIQIYRTSFAYKTREFGIKNGKALTFLYISKDFMTKGGLIGGTVSTHLLRHPKYKDLMKEIQSESCSPVEVFSGSDFHESLYCHLLCGLLHYNEVQTISSTFGHSLVQAFQTFEQIWEDLCSDIRSGILNNRVSDPSTRVAMSKLLNPNPELADMIYEKCSSLISHKWYGLIPEIFPNVKYVHGIMTGSMEPYVKQLRKYAGLVRLVCGDYGASEGWIAVNANPRSPPEFATFAVIPNIGYFEFIPLKENRNGGTEPKPVGLADVKLGEEYEIVVTNFAGLYRYKLGDSVKVMGFLNSTPNLKFLCRQNVMLSINVDKNTEKDLQIAVEEASKLLVGEKVELIDFTSHVDVSKELGNYVIYWELSGETDENVLKECCNCLDRSFADPGYVSSRKLGTIGPLELRMVNKGTFGKIMLHCLSMGNTPNQFKTPRCVGSINKPLLLILGDNIVKGYISTAY</sequence>
<dbReference type="RefSeq" id="XP_056698673.1">
    <property type="nucleotide sequence ID" value="XM_056842695.1"/>
</dbReference>
<evidence type="ECO:0000313" key="6">
    <source>
        <dbReference type="RefSeq" id="XP_056698668.1"/>
    </source>
</evidence>
<evidence type="ECO:0000313" key="7">
    <source>
        <dbReference type="RefSeq" id="XP_056698673.1"/>
    </source>
</evidence>
<evidence type="ECO:0000256" key="1">
    <source>
        <dbReference type="ARBA" id="ARBA00008068"/>
    </source>
</evidence>
<evidence type="ECO:0000259" key="4">
    <source>
        <dbReference type="Pfam" id="PF23572"/>
    </source>
</evidence>
<dbReference type="Pfam" id="PF03321">
    <property type="entry name" value="GH3"/>
    <property type="match status" value="1"/>
</dbReference>
<name>A0ABM3RST3_SPIOL</name>
<evidence type="ECO:0000259" key="3">
    <source>
        <dbReference type="Pfam" id="PF23571"/>
    </source>
</evidence>
<dbReference type="RefSeq" id="XP_056698668.1">
    <property type="nucleotide sequence ID" value="XM_056842690.1"/>
</dbReference>
<feature type="domain" description="GH3 C-terminal" evidence="4">
    <location>
        <begin position="437"/>
        <end position="550"/>
    </location>
</feature>
<reference evidence="6 7" key="2">
    <citation type="submission" date="2025-05" db="UniProtKB">
        <authorList>
            <consortium name="RefSeq"/>
        </authorList>
    </citation>
    <scope>IDENTIFICATION</scope>
    <source>
        <tissue evidence="6 7">Leaf</tissue>
    </source>
</reference>
<accession>A0ABM3RST3</accession>
<organism evidence="5 7">
    <name type="scientific">Spinacia oleracea</name>
    <name type="common">Spinach</name>
    <dbReference type="NCBI Taxonomy" id="3562"/>
    <lineage>
        <taxon>Eukaryota</taxon>
        <taxon>Viridiplantae</taxon>
        <taxon>Streptophyta</taxon>
        <taxon>Embryophyta</taxon>
        <taxon>Tracheophyta</taxon>
        <taxon>Spermatophyta</taxon>
        <taxon>Magnoliopsida</taxon>
        <taxon>eudicotyledons</taxon>
        <taxon>Gunneridae</taxon>
        <taxon>Pentapetalae</taxon>
        <taxon>Caryophyllales</taxon>
        <taxon>Chenopodiaceae</taxon>
        <taxon>Chenopodioideae</taxon>
        <taxon>Anserineae</taxon>
        <taxon>Spinacia</taxon>
    </lineage>
</organism>
<gene>
    <name evidence="6 7" type="primary">LOC110775233</name>
</gene>
<dbReference type="PANTHER" id="PTHR31901:SF5">
    <property type="entry name" value="JASMONOYL--L-AMINO ACID SYNTHETASE JAR1"/>
    <property type="match status" value="1"/>
</dbReference>